<dbReference type="GO" id="GO:0005615">
    <property type="term" value="C:extracellular space"/>
    <property type="evidence" value="ECO:0007669"/>
    <property type="project" value="TreeGrafter"/>
</dbReference>
<dbReference type="PANTHER" id="PTHR10083">
    <property type="entry name" value="KUNITZ-TYPE PROTEASE INHIBITOR-RELATED"/>
    <property type="match status" value="1"/>
</dbReference>
<name>A0A9P0CVC2_9CUCU</name>
<dbReference type="GO" id="GO:0004867">
    <property type="term" value="F:serine-type endopeptidase inhibitor activity"/>
    <property type="evidence" value="ECO:0007669"/>
    <property type="project" value="UniProtKB-KW"/>
</dbReference>
<feature type="chain" id="PRO_5040250542" description="BPTI/Kunitz inhibitor domain-containing protein" evidence="4">
    <location>
        <begin position="19"/>
        <end position="87"/>
    </location>
</feature>
<reference evidence="6" key="1">
    <citation type="submission" date="2022-01" db="EMBL/GenBank/DDBJ databases">
        <authorList>
            <person name="King R."/>
        </authorList>
    </citation>
    <scope>NUCLEOTIDE SEQUENCE</scope>
</reference>
<gene>
    <name evidence="6" type="ORF">PSYICH_LOCUS9148</name>
</gene>
<dbReference type="InterPro" id="IPR002223">
    <property type="entry name" value="Kunitz_BPTI"/>
</dbReference>
<keyword evidence="2" id="KW-0722">Serine protease inhibitor</keyword>
<organism evidence="6 7">
    <name type="scientific">Psylliodes chrysocephalus</name>
    <dbReference type="NCBI Taxonomy" id="3402493"/>
    <lineage>
        <taxon>Eukaryota</taxon>
        <taxon>Metazoa</taxon>
        <taxon>Ecdysozoa</taxon>
        <taxon>Arthropoda</taxon>
        <taxon>Hexapoda</taxon>
        <taxon>Insecta</taxon>
        <taxon>Pterygota</taxon>
        <taxon>Neoptera</taxon>
        <taxon>Endopterygota</taxon>
        <taxon>Coleoptera</taxon>
        <taxon>Polyphaga</taxon>
        <taxon>Cucujiformia</taxon>
        <taxon>Chrysomeloidea</taxon>
        <taxon>Chrysomelidae</taxon>
        <taxon>Galerucinae</taxon>
        <taxon>Alticini</taxon>
        <taxon>Psylliodes</taxon>
    </lineage>
</organism>
<evidence type="ECO:0000256" key="4">
    <source>
        <dbReference type="SAM" id="SignalP"/>
    </source>
</evidence>
<proteinExistence type="predicted"/>
<evidence type="ECO:0000256" key="1">
    <source>
        <dbReference type="ARBA" id="ARBA00022690"/>
    </source>
</evidence>
<feature type="domain" description="BPTI/Kunitz inhibitor" evidence="5">
    <location>
        <begin position="28"/>
        <end position="80"/>
    </location>
</feature>
<feature type="signal peptide" evidence="4">
    <location>
        <begin position="1"/>
        <end position="18"/>
    </location>
</feature>
<dbReference type="InterPro" id="IPR050098">
    <property type="entry name" value="TFPI/VKTCI-like"/>
</dbReference>
<evidence type="ECO:0000259" key="5">
    <source>
        <dbReference type="PROSITE" id="PS50279"/>
    </source>
</evidence>
<dbReference type="SMART" id="SM00131">
    <property type="entry name" value="KU"/>
    <property type="match status" value="1"/>
</dbReference>
<dbReference type="Gene3D" id="4.10.410.10">
    <property type="entry name" value="Pancreatic trypsin inhibitor Kunitz domain"/>
    <property type="match status" value="1"/>
</dbReference>
<evidence type="ECO:0000313" key="7">
    <source>
        <dbReference type="Proteomes" id="UP001153636"/>
    </source>
</evidence>
<dbReference type="PANTHER" id="PTHR10083:SF374">
    <property type="entry name" value="BPTI_KUNITZ INHIBITOR DOMAIN-CONTAINING PROTEIN"/>
    <property type="match status" value="1"/>
</dbReference>
<dbReference type="PROSITE" id="PS50279">
    <property type="entry name" value="BPTI_KUNITZ_2"/>
    <property type="match status" value="1"/>
</dbReference>
<dbReference type="CDD" id="cd00109">
    <property type="entry name" value="Kunitz-type"/>
    <property type="match status" value="1"/>
</dbReference>
<keyword evidence="4" id="KW-0732">Signal</keyword>
<protein>
    <recommendedName>
        <fullName evidence="5">BPTI/Kunitz inhibitor domain-containing protein</fullName>
    </recommendedName>
</protein>
<evidence type="ECO:0000313" key="6">
    <source>
        <dbReference type="EMBL" id="CAH1108931.1"/>
    </source>
</evidence>
<dbReference type="Pfam" id="PF00014">
    <property type="entry name" value="Kunitz_BPTI"/>
    <property type="match status" value="1"/>
</dbReference>
<keyword evidence="3" id="KW-1015">Disulfide bond</keyword>
<dbReference type="EMBL" id="OV651815">
    <property type="protein sequence ID" value="CAH1108931.1"/>
    <property type="molecule type" value="Genomic_DNA"/>
</dbReference>
<keyword evidence="7" id="KW-1185">Reference proteome</keyword>
<keyword evidence="1" id="KW-0646">Protease inhibitor</keyword>
<accession>A0A9P0CVC2</accession>
<dbReference type="Proteomes" id="UP001153636">
    <property type="component" value="Chromosome 3"/>
</dbReference>
<evidence type="ECO:0000256" key="2">
    <source>
        <dbReference type="ARBA" id="ARBA00022900"/>
    </source>
</evidence>
<dbReference type="InterPro" id="IPR036880">
    <property type="entry name" value="Kunitz_BPTI_sf"/>
</dbReference>
<evidence type="ECO:0000256" key="3">
    <source>
        <dbReference type="ARBA" id="ARBA00023157"/>
    </source>
</evidence>
<dbReference type="SUPFAM" id="SSF57362">
    <property type="entry name" value="BPTI-like"/>
    <property type="match status" value="1"/>
</dbReference>
<dbReference type="OrthoDB" id="6775666at2759"/>
<sequence>MYKVSCFLVLLIIAQVYCDNVHFEESDCLKPHTLSGPICGEYIVRFYWNHKEKKCERTIYGGCRATRNNFATMDICQEVAGTICSQS</sequence>
<dbReference type="AlphaFoldDB" id="A0A9P0CVC2"/>